<reference evidence="4 5" key="1">
    <citation type="submission" date="2021-06" db="EMBL/GenBank/DDBJ databases">
        <authorList>
            <person name="Palmer J.M."/>
        </authorList>
    </citation>
    <scope>NUCLEOTIDE SEQUENCE [LARGE SCALE GENOMIC DNA]</scope>
    <source>
        <strain evidence="4 5">GA_2019</strain>
        <tissue evidence="4">Muscle</tissue>
    </source>
</reference>
<dbReference type="Proteomes" id="UP001476798">
    <property type="component" value="Unassembled WGS sequence"/>
</dbReference>
<dbReference type="EMBL" id="JAHRIO010091921">
    <property type="protein sequence ID" value="MEQ2189013.1"/>
    <property type="molecule type" value="Genomic_DNA"/>
</dbReference>
<dbReference type="InterPro" id="IPR036770">
    <property type="entry name" value="Ankyrin_rpt-contain_sf"/>
</dbReference>
<evidence type="ECO:0000313" key="4">
    <source>
        <dbReference type="EMBL" id="MEQ2189013.1"/>
    </source>
</evidence>
<evidence type="ECO:0008006" key="6">
    <source>
        <dbReference type="Google" id="ProtNLM"/>
    </source>
</evidence>
<feature type="non-terminal residue" evidence="4">
    <location>
        <position position="1"/>
    </location>
</feature>
<keyword evidence="2" id="KW-0040">ANK repeat</keyword>
<keyword evidence="3" id="KW-0472">Membrane</keyword>
<feature type="transmembrane region" description="Helical" evidence="3">
    <location>
        <begin position="77"/>
        <end position="95"/>
    </location>
</feature>
<evidence type="ECO:0000256" key="3">
    <source>
        <dbReference type="SAM" id="Phobius"/>
    </source>
</evidence>
<dbReference type="Gene3D" id="1.25.40.20">
    <property type="entry name" value="Ankyrin repeat-containing domain"/>
    <property type="match status" value="1"/>
</dbReference>
<dbReference type="PANTHER" id="PTHR10582:SF5">
    <property type="entry name" value="TRANSIENT RECEPTOR POTENTIAL CATION CHANNEL SUBFAMILY V MEMBER 2"/>
    <property type="match status" value="1"/>
</dbReference>
<evidence type="ECO:0000256" key="1">
    <source>
        <dbReference type="ARBA" id="ARBA00022737"/>
    </source>
</evidence>
<comment type="caution">
    <text evidence="4">The sequence shown here is derived from an EMBL/GenBank/DDBJ whole genome shotgun (WGS) entry which is preliminary data.</text>
</comment>
<feature type="transmembrane region" description="Helical" evidence="3">
    <location>
        <begin position="102"/>
        <end position="120"/>
    </location>
</feature>
<gene>
    <name evidence="4" type="ORF">GOODEAATRI_020746</name>
</gene>
<keyword evidence="1" id="KW-0677">Repeat</keyword>
<proteinExistence type="predicted"/>
<feature type="transmembrane region" description="Helical" evidence="3">
    <location>
        <begin position="140"/>
        <end position="163"/>
    </location>
</feature>
<accession>A0ABV0Q0D8</accession>
<dbReference type="InterPro" id="IPR024862">
    <property type="entry name" value="TRPV"/>
</dbReference>
<protein>
    <recommendedName>
        <fullName evidence="6">Ion transport domain-containing protein</fullName>
    </recommendedName>
</protein>
<keyword evidence="5" id="KW-1185">Reference proteome</keyword>
<keyword evidence="3" id="KW-1133">Transmembrane helix</keyword>
<evidence type="ECO:0000313" key="5">
    <source>
        <dbReference type="Proteomes" id="UP001476798"/>
    </source>
</evidence>
<keyword evidence="3" id="KW-0812">Transmembrane</keyword>
<sequence length="200" mass="23288">IFSHMLQREFHENHIKHLSRKFTEWVYGPVHSSLYDLSSVDSYENNSVLDILIFGSDIPGILFLASTALYLGRRQEYLGFLVMCLALSWVNVLYYSRGDRHMGIYSVMIQKVGFPATALFKFTIGMGDMEFTQDYQYMEVFYVLLIAYIILTYILLLNMLIALMNRTVPFSSQPDKLNLLQPDQPCRFHSLLRLLDFLSL</sequence>
<evidence type="ECO:0000256" key="2">
    <source>
        <dbReference type="ARBA" id="ARBA00023043"/>
    </source>
</evidence>
<dbReference type="PANTHER" id="PTHR10582">
    <property type="entry name" value="TRANSIENT RECEPTOR POTENTIAL ION CHANNEL PROTEIN"/>
    <property type="match status" value="1"/>
</dbReference>
<organism evidence="4 5">
    <name type="scientific">Goodea atripinnis</name>
    <dbReference type="NCBI Taxonomy" id="208336"/>
    <lineage>
        <taxon>Eukaryota</taxon>
        <taxon>Metazoa</taxon>
        <taxon>Chordata</taxon>
        <taxon>Craniata</taxon>
        <taxon>Vertebrata</taxon>
        <taxon>Euteleostomi</taxon>
        <taxon>Actinopterygii</taxon>
        <taxon>Neopterygii</taxon>
        <taxon>Teleostei</taxon>
        <taxon>Neoteleostei</taxon>
        <taxon>Acanthomorphata</taxon>
        <taxon>Ovalentaria</taxon>
        <taxon>Atherinomorphae</taxon>
        <taxon>Cyprinodontiformes</taxon>
        <taxon>Goodeidae</taxon>
        <taxon>Goodea</taxon>
    </lineage>
</organism>
<name>A0ABV0Q0D8_9TELE</name>